<sequence length="100" mass="12290">MNKIRTKFESLQDLDTHIQLIHKRQTQELDRKISEVFIREHNQLSQLNSNRSQLEFKLVQQQLRKDNAQFAQQLSQMRDFQLQELKSYEYLRNKKKQIMK</sequence>
<organism evidence="1">
    <name type="scientific">Spironucleus salmonicida</name>
    <dbReference type="NCBI Taxonomy" id="348837"/>
    <lineage>
        <taxon>Eukaryota</taxon>
        <taxon>Metamonada</taxon>
        <taxon>Diplomonadida</taxon>
        <taxon>Hexamitidae</taxon>
        <taxon>Hexamitinae</taxon>
        <taxon>Spironucleus</taxon>
    </lineage>
</organism>
<gene>
    <name evidence="1" type="ORF">SS50377_18420</name>
    <name evidence="2" type="ORF">SS50377_22394</name>
</gene>
<reference evidence="1 2" key="1">
    <citation type="journal article" date="2014" name="PLoS Genet.">
        <title>The Genome of Spironucleus salmonicida Highlights a Fish Pathogen Adapted to Fluctuating Environments.</title>
        <authorList>
            <person name="Xu F."/>
            <person name="Jerlstrom-Hultqvist J."/>
            <person name="Einarsson E."/>
            <person name="Astvaldsson A."/>
            <person name="Svard S.G."/>
            <person name="Andersson J.O."/>
        </authorList>
    </citation>
    <scope>NUCLEOTIDE SEQUENCE</scope>
    <source>
        <strain evidence="2">ATCC 50377</strain>
    </source>
</reference>
<accession>V6LEI5</accession>
<dbReference type="Proteomes" id="UP000018208">
    <property type="component" value="Unassembled WGS sequence"/>
</dbReference>
<evidence type="ECO:0000313" key="1">
    <source>
        <dbReference type="EMBL" id="EST42111.1"/>
    </source>
</evidence>
<evidence type="ECO:0000313" key="3">
    <source>
        <dbReference type="Proteomes" id="UP000018208"/>
    </source>
</evidence>
<reference evidence="2" key="2">
    <citation type="submission" date="2020-12" db="EMBL/GenBank/DDBJ databases">
        <title>New Spironucleus salmonicida genome in near-complete chromosomes.</title>
        <authorList>
            <person name="Xu F."/>
            <person name="Kurt Z."/>
            <person name="Jimenez-Gonzalez A."/>
            <person name="Astvaldsson A."/>
            <person name="Andersson J.O."/>
            <person name="Svard S.G."/>
        </authorList>
    </citation>
    <scope>NUCLEOTIDE SEQUENCE</scope>
    <source>
        <strain evidence="2">ATCC 50377</strain>
    </source>
</reference>
<proteinExistence type="predicted"/>
<evidence type="ECO:0000313" key="2">
    <source>
        <dbReference type="EMBL" id="KAH0574779.1"/>
    </source>
</evidence>
<name>V6LEI5_9EUKA</name>
<protein>
    <submittedName>
        <fullName evidence="1">Uncharacterized protein</fullName>
    </submittedName>
</protein>
<dbReference type="VEuPathDB" id="GiardiaDB:SS50377_22394"/>
<keyword evidence="3" id="KW-1185">Reference proteome</keyword>
<dbReference type="EMBL" id="KI546166">
    <property type="protein sequence ID" value="EST42111.1"/>
    <property type="molecule type" value="Genomic_DNA"/>
</dbReference>
<dbReference type="AlphaFoldDB" id="V6LEI5"/>
<dbReference type="EMBL" id="AUWU02000003">
    <property type="protein sequence ID" value="KAH0574779.1"/>
    <property type="molecule type" value="Genomic_DNA"/>
</dbReference>